<dbReference type="InterPro" id="IPR016167">
    <property type="entry name" value="FAD-bd_PCMH_sub1"/>
</dbReference>
<dbReference type="VEuPathDB" id="FungiDB:P170DRAFT_377974"/>
<dbReference type="EMBL" id="MSFO01000002">
    <property type="protein sequence ID" value="PLB52299.1"/>
    <property type="molecule type" value="Genomic_DNA"/>
</dbReference>
<dbReference type="PANTHER" id="PTHR42973">
    <property type="entry name" value="BINDING OXIDOREDUCTASE, PUTATIVE (AFU_ORTHOLOGUE AFUA_1G17690)-RELATED"/>
    <property type="match status" value="1"/>
</dbReference>
<dbReference type="Gene3D" id="3.30.465.10">
    <property type="match status" value="1"/>
</dbReference>
<sequence length="457" mass="50021">MAENQLVALEAFLKDHPTIGFTPPSHPEFASLCKICNASYRDVPLAIVHPHSPEDVSTLIKYVQSTGLKFTIRTGGHNMEGRAIVEEALVIDMRALTSVQVAADRQSATVQGGILQGDLGKKLWQEGVVTPTGSIPSVGYVGWAMYGGYGAFSSRWGLGVDQILGATVVNPDGEIVKADEALLKGIRGAGGVFGVIVDMTIKVYPVKSLLAGIIMYDSQDISKTMAEFNAGYQKLLKEGIPSQLTLQQLAFNAPPGRIFGATMVWSDDDLEEGQRWIQKIANLSTPIMNTVAPTTIPEWFDGNAALVPETMYGTTRTLNLYEITPEIAAIFGRYVQQMPSNPGAMFSMHGLRGPSAFPRDNSVFGTREPHFLIEILGFSTEEESAKESQQWAARFVDEIRKEASGNILPTAYISIYHTKDEPKPLKDFYGLHAEEVEALKEKFDPENVFSLSFPQVK</sequence>
<dbReference type="STRING" id="1392250.A0A2I2GHE1"/>
<comment type="similarity">
    <text evidence="1">Belongs to the oxygen-dependent FAD-linked oxidoreductase family.</text>
</comment>
<keyword evidence="3" id="KW-0274">FAD</keyword>
<keyword evidence="4" id="KW-0560">Oxidoreductase</keyword>
<feature type="domain" description="FAD-binding PCMH-type" evidence="5">
    <location>
        <begin position="40"/>
        <end position="206"/>
    </location>
</feature>
<evidence type="ECO:0000313" key="6">
    <source>
        <dbReference type="EMBL" id="PLB52299.1"/>
    </source>
</evidence>
<dbReference type="AlphaFoldDB" id="A0A2I2GHE1"/>
<dbReference type="GO" id="GO:0071949">
    <property type="term" value="F:FAD binding"/>
    <property type="evidence" value="ECO:0007669"/>
    <property type="project" value="InterPro"/>
</dbReference>
<keyword evidence="2" id="KW-0285">Flavoprotein</keyword>
<dbReference type="RefSeq" id="XP_024707601.1">
    <property type="nucleotide sequence ID" value="XM_024845423.1"/>
</dbReference>
<dbReference type="InterPro" id="IPR016169">
    <property type="entry name" value="FAD-bd_PCMH_sub2"/>
</dbReference>
<dbReference type="SUPFAM" id="SSF56176">
    <property type="entry name" value="FAD-binding/transporter-associated domain-like"/>
    <property type="match status" value="1"/>
</dbReference>
<dbReference type="InterPro" id="IPR016166">
    <property type="entry name" value="FAD-bd_PCMH"/>
</dbReference>
<dbReference type="OrthoDB" id="363185at2759"/>
<dbReference type="InterPro" id="IPR006094">
    <property type="entry name" value="Oxid_FAD_bind_N"/>
</dbReference>
<dbReference type="PANTHER" id="PTHR42973:SF7">
    <property type="entry name" value="FAD-BINDING PCMH-TYPE DOMAIN-CONTAINING PROTEIN"/>
    <property type="match status" value="1"/>
</dbReference>
<dbReference type="Pfam" id="PF01565">
    <property type="entry name" value="FAD_binding_4"/>
    <property type="match status" value="1"/>
</dbReference>
<dbReference type="InterPro" id="IPR036318">
    <property type="entry name" value="FAD-bd_PCMH-like_sf"/>
</dbReference>
<keyword evidence="7" id="KW-1185">Reference proteome</keyword>
<evidence type="ECO:0000256" key="3">
    <source>
        <dbReference type="ARBA" id="ARBA00022827"/>
    </source>
</evidence>
<proteinExistence type="inferred from homology"/>
<evidence type="ECO:0000259" key="5">
    <source>
        <dbReference type="PROSITE" id="PS51387"/>
    </source>
</evidence>
<gene>
    <name evidence="6" type="ORF">P170DRAFT_377974</name>
</gene>
<dbReference type="GeneID" id="36553123"/>
<organism evidence="6 7">
    <name type="scientific">Aspergillus steynii IBT 23096</name>
    <dbReference type="NCBI Taxonomy" id="1392250"/>
    <lineage>
        <taxon>Eukaryota</taxon>
        <taxon>Fungi</taxon>
        <taxon>Dikarya</taxon>
        <taxon>Ascomycota</taxon>
        <taxon>Pezizomycotina</taxon>
        <taxon>Eurotiomycetes</taxon>
        <taxon>Eurotiomycetidae</taxon>
        <taxon>Eurotiales</taxon>
        <taxon>Aspergillaceae</taxon>
        <taxon>Aspergillus</taxon>
        <taxon>Aspergillus subgen. Circumdati</taxon>
    </lineage>
</organism>
<reference evidence="6 7" key="1">
    <citation type="submission" date="2016-12" db="EMBL/GenBank/DDBJ databases">
        <title>The genomes of Aspergillus section Nigri reveals drivers in fungal speciation.</title>
        <authorList>
            <consortium name="DOE Joint Genome Institute"/>
            <person name="Vesth T.C."/>
            <person name="Nybo J."/>
            <person name="Theobald S."/>
            <person name="Brandl J."/>
            <person name="Frisvad J.C."/>
            <person name="Nielsen K.F."/>
            <person name="Lyhne E.K."/>
            <person name="Kogle M.E."/>
            <person name="Kuo A."/>
            <person name="Riley R."/>
            <person name="Clum A."/>
            <person name="Nolan M."/>
            <person name="Lipzen A."/>
            <person name="Salamov A."/>
            <person name="Henrissat B."/>
            <person name="Wiebenga A."/>
            <person name="De Vries R.P."/>
            <person name="Grigoriev I.V."/>
            <person name="Mortensen U.H."/>
            <person name="Andersen M.R."/>
            <person name="Baker S.E."/>
        </authorList>
    </citation>
    <scope>NUCLEOTIDE SEQUENCE [LARGE SCALE GENOMIC DNA]</scope>
    <source>
        <strain evidence="6 7">IBT 23096</strain>
    </source>
</reference>
<evidence type="ECO:0000256" key="1">
    <source>
        <dbReference type="ARBA" id="ARBA00005466"/>
    </source>
</evidence>
<dbReference type="Gene3D" id="3.30.43.10">
    <property type="entry name" value="Uridine Diphospho-n-acetylenolpyruvylglucosamine Reductase, domain 2"/>
    <property type="match status" value="1"/>
</dbReference>
<dbReference type="Proteomes" id="UP000234275">
    <property type="component" value="Unassembled WGS sequence"/>
</dbReference>
<evidence type="ECO:0000256" key="2">
    <source>
        <dbReference type="ARBA" id="ARBA00022630"/>
    </source>
</evidence>
<accession>A0A2I2GHE1</accession>
<comment type="caution">
    <text evidence="6">The sequence shown here is derived from an EMBL/GenBank/DDBJ whole genome shotgun (WGS) entry which is preliminary data.</text>
</comment>
<name>A0A2I2GHE1_9EURO</name>
<dbReference type="Gene3D" id="3.40.462.20">
    <property type="match status" value="1"/>
</dbReference>
<dbReference type="InterPro" id="IPR050416">
    <property type="entry name" value="FAD-linked_Oxidoreductase"/>
</dbReference>
<protein>
    <submittedName>
        <fullName evidence="6">D-lactate dehydrogenase</fullName>
    </submittedName>
</protein>
<dbReference type="PROSITE" id="PS51387">
    <property type="entry name" value="FAD_PCMH"/>
    <property type="match status" value="1"/>
</dbReference>
<evidence type="ECO:0000313" key="7">
    <source>
        <dbReference type="Proteomes" id="UP000234275"/>
    </source>
</evidence>
<evidence type="ECO:0000256" key="4">
    <source>
        <dbReference type="ARBA" id="ARBA00023002"/>
    </source>
</evidence>
<dbReference type="GO" id="GO:0016491">
    <property type="term" value="F:oxidoreductase activity"/>
    <property type="evidence" value="ECO:0007669"/>
    <property type="project" value="UniProtKB-KW"/>
</dbReference>